<name>R9GXK7_9SPHI</name>
<dbReference type="Proteomes" id="UP000014174">
    <property type="component" value="Unassembled WGS sequence"/>
</dbReference>
<dbReference type="AlphaFoldDB" id="R9GXK7"/>
<accession>R9GXK7</accession>
<proteinExistence type="predicted"/>
<dbReference type="EMBL" id="AQPN01000011">
    <property type="protein sequence ID" value="EOR96496.1"/>
    <property type="molecule type" value="Genomic_DNA"/>
</dbReference>
<sequence>MKWEKLLFGFAGRFVKICLAKGTATAPGPSDAVIDDSLLTKSGTIMENISRLWDQVSMRYVLGYRMLVLVILTAKAFFL</sequence>
<comment type="caution">
    <text evidence="1">The sequence shown here is derived from an EMBL/GenBank/DDBJ whole genome shotgun (WGS) entry which is preliminary data.</text>
</comment>
<organism evidence="1 2">
    <name type="scientific">Arcticibacter svalbardensis MN12-7</name>
    <dbReference type="NCBI Taxonomy" id="1150600"/>
    <lineage>
        <taxon>Bacteria</taxon>
        <taxon>Pseudomonadati</taxon>
        <taxon>Bacteroidota</taxon>
        <taxon>Sphingobacteriia</taxon>
        <taxon>Sphingobacteriales</taxon>
        <taxon>Sphingobacteriaceae</taxon>
        <taxon>Arcticibacter</taxon>
    </lineage>
</organism>
<evidence type="ECO:0000313" key="2">
    <source>
        <dbReference type="Proteomes" id="UP000014174"/>
    </source>
</evidence>
<protein>
    <submittedName>
        <fullName evidence="1">Uncharacterized protein</fullName>
    </submittedName>
</protein>
<evidence type="ECO:0000313" key="1">
    <source>
        <dbReference type="EMBL" id="EOR96496.1"/>
    </source>
</evidence>
<keyword evidence="2" id="KW-1185">Reference proteome</keyword>
<gene>
    <name evidence="1" type="ORF">ADIARSV_0317</name>
</gene>
<reference evidence="1 2" key="1">
    <citation type="journal article" date="2013" name="Genome Announc.">
        <title>Draft Genome Sequence of Arcticibacter svalbardensis Strain MN12-7T, a Member of the Family Sphingobacteriaceae Isolated from an Arctic Soil Sample.</title>
        <authorList>
            <person name="Shivaji S."/>
            <person name="Ara S."/>
            <person name="Prasad S."/>
            <person name="Manasa B.P."/>
            <person name="Begum Z."/>
            <person name="Singh A."/>
            <person name="Kumar Pinnaka A."/>
        </authorList>
    </citation>
    <scope>NUCLEOTIDE SEQUENCE [LARGE SCALE GENOMIC DNA]</scope>
    <source>
        <strain evidence="1 2">MN12-7</strain>
    </source>
</reference>